<gene>
    <name evidence="1" type="ORF">CVM52_07640</name>
</gene>
<evidence type="ECO:0000313" key="2">
    <source>
        <dbReference type="Proteomes" id="UP000231553"/>
    </source>
</evidence>
<comment type="caution">
    <text evidence="1">The sequence shown here is derived from an EMBL/GenBank/DDBJ whole genome shotgun (WGS) entry which is preliminary data.</text>
</comment>
<keyword evidence="2" id="KW-1185">Reference proteome</keyword>
<proteinExistence type="predicted"/>
<dbReference type="OrthoDB" id="7871110at2"/>
<sequence>MDSYSRMVAFFKVLLPLAALAILATLFLLSRGVEFNAAIPFAESEIAGRLRDQQVTGPFFSGTTSNGDEIMVNATLARPGGTDRPAEATDVSAQLKTAAGGGMTLESDLVQVLAREDLARFSGDVRIVTSTGIDVRTDQLDTALTGLSGKAPGTLSGTSPFGDLTSGSMEFSAKNEGGPLHVLFKSGVKLVYRPAENPE</sequence>
<organism evidence="1 2">
    <name type="scientific">Pseudooceanicola lipolyticus</name>
    <dbReference type="NCBI Taxonomy" id="2029104"/>
    <lineage>
        <taxon>Bacteria</taxon>
        <taxon>Pseudomonadati</taxon>
        <taxon>Pseudomonadota</taxon>
        <taxon>Alphaproteobacteria</taxon>
        <taxon>Rhodobacterales</taxon>
        <taxon>Paracoccaceae</taxon>
        <taxon>Pseudooceanicola</taxon>
    </lineage>
</organism>
<dbReference type="AlphaFoldDB" id="A0A2M8J3H7"/>
<evidence type="ECO:0000313" key="1">
    <source>
        <dbReference type="EMBL" id="PJE37337.1"/>
    </source>
</evidence>
<dbReference type="RefSeq" id="WP_100161927.1">
    <property type="nucleotide sequence ID" value="NZ_PGTB01000017.1"/>
</dbReference>
<name>A0A2M8J3H7_9RHOB</name>
<dbReference type="Proteomes" id="UP000231553">
    <property type="component" value="Unassembled WGS sequence"/>
</dbReference>
<evidence type="ECO:0008006" key="3">
    <source>
        <dbReference type="Google" id="ProtNLM"/>
    </source>
</evidence>
<accession>A0A2M8J3H7</accession>
<reference evidence="1 2" key="1">
    <citation type="journal article" date="2018" name="Int. J. Syst. Evol. Microbiol.">
        <title>Pseudooceanicola lipolyticus sp. nov., a marine alphaproteobacterium, reclassification of Oceanicola flagellatus as Pseudooceanicola flagellatus comb. nov. and emended description of the genus Pseudooceanicola.</title>
        <authorList>
            <person name="Huang M.-M."/>
            <person name="Guo L.-L."/>
            <person name="Wu Y.-H."/>
            <person name="Lai Q.-L."/>
            <person name="Shao Z.-Z."/>
            <person name="Wang C.-S."/>
            <person name="Wu M."/>
            <person name="Xu X.-W."/>
        </authorList>
    </citation>
    <scope>NUCLEOTIDE SEQUENCE [LARGE SCALE GENOMIC DNA]</scope>
    <source>
        <strain evidence="1 2">157</strain>
    </source>
</reference>
<dbReference type="EMBL" id="PGTB01000017">
    <property type="protein sequence ID" value="PJE37337.1"/>
    <property type="molecule type" value="Genomic_DNA"/>
</dbReference>
<protein>
    <recommendedName>
        <fullName evidence="3">LPS export ABC transporter periplasmic protein LptC</fullName>
    </recommendedName>
</protein>